<evidence type="ECO:0000256" key="3">
    <source>
        <dbReference type="ARBA" id="ARBA00022989"/>
    </source>
</evidence>
<gene>
    <name evidence="6" type="ORF">SAMN06297382_1791</name>
</gene>
<feature type="transmembrane region" description="Helical" evidence="5">
    <location>
        <begin position="92"/>
        <end position="111"/>
    </location>
</feature>
<dbReference type="InterPro" id="IPR051598">
    <property type="entry name" value="TSUP/Inactive_protease-like"/>
</dbReference>
<evidence type="ECO:0000313" key="6">
    <source>
        <dbReference type="EMBL" id="SNT73397.1"/>
    </source>
</evidence>
<keyword evidence="3 5" id="KW-1133">Transmembrane helix</keyword>
<protein>
    <recommendedName>
        <fullName evidence="5">Probable membrane transporter protein</fullName>
    </recommendedName>
</protein>
<keyword evidence="5" id="KW-1003">Cell membrane</keyword>
<accession>A0A239PUN9</accession>
<dbReference type="OrthoDB" id="560496at2"/>
<keyword evidence="4 5" id="KW-0472">Membrane</keyword>
<dbReference type="GO" id="GO:0005886">
    <property type="term" value="C:plasma membrane"/>
    <property type="evidence" value="ECO:0007669"/>
    <property type="project" value="UniProtKB-SubCell"/>
</dbReference>
<feature type="transmembrane region" description="Helical" evidence="5">
    <location>
        <begin position="166"/>
        <end position="188"/>
    </location>
</feature>
<organism evidence="6 7">
    <name type="scientific">Amphiplicatus metriothermophilus</name>
    <dbReference type="NCBI Taxonomy" id="1519374"/>
    <lineage>
        <taxon>Bacteria</taxon>
        <taxon>Pseudomonadati</taxon>
        <taxon>Pseudomonadota</taxon>
        <taxon>Alphaproteobacteria</taxon>
        <taxon>Parvularculales</taxon>
        <taxon>Parvularculaceae</taxon>
        <taxon>Amphiplicatus</taxon>
    </lineage>
</organism>
<dbReference type="Proteomes" id="UP000198346">
    <property type="component" value="Unassembled WGS sequence"/>
</dbReference>
<reference evidence="6 7" key="1">
    <citation type="submission" date="2017-07" db="EMBL/GenBank/DDBJ databases">
        <authorList>
            <person name="Sun Z.S."/>
            <person name="Albrecht U."/>
            <person name="Echele G."/>
            <person name="Lee C.C."/>
        </authorList>
    </citation>
    <scope>NUCLEOTIDE SEQUENCE [LARGE SCALE GENOMIC DNA]</scope>
    <source>
        <strain evidence="6 7">CGMCC 1.12710</strain>
    </source>
</reference>
<name>A0A239PUN9_9PROT</name>
<keyword evidence="2 5" id="KW-0812">Transmembrane</keyword>
<feature type="transmembrane region" description="Helical" evidence="5">
    <location>
        <begin position="37"/>
        <end position="59"/>
    </location>
</feature>
<proteinExistence type="inferred from homology"/>
<dbReference type="Pfam" id="PF01925">
    <property type="entry name" value="TauE"/>
    <property type="match status" value="1"/>
</dbReference>
<keyword evidence="7" id="KW-1185">Reference proteome</keyword>
<feature type="transmembrane region" description="Helical" evidence="5">
    <location>
        <begin position="228"/>
        <end position="246"/>
    </location>
</feature>
<dbReference type="InterPro" id="IPR002781">
    <property type="entry name" value="TM_pro_TauE-like"/>
</dbReference>
<comment type="subcellular location">
    <subcellularLocation>
        <location evidence="5">Cell membrane</location>
        <topology evidence="5">Multi-pass membrane protein</topology>
    </subcellularLocation>
    <subcellularLocation>
        <location evidence="1">Membrane</location>
        <topology evidence="1">Multi-pass membrane protein</topology>
    </subcellularLocation>
</comment>
<dbReference type="PANTHER" id="PTHR43701:SF5">
    <property type="entry name" value="MEMBRANE TRANSPORTER PROTEIN-RELATED"/>
    <property type="match status" value="1"/>
</dbReference>
<feature type="transmembrane region" description="Helical" evidence="5">
    <location>
        <begin position="200"/>
        <end position="221"/>
    </location>
</feature>
<comment type="similarity">
    <text evidence="5">Belongs to the 4-toluene sulfonate uptake permease (TSUP) (TC 2.A.102) family.</text>
</comment>
<evidence type="ECO:0000313" key="7">
    <source>
        <dbReference type="Proteomes" id="UP000198346"/>
    </source>
</evidence>
<sequence>MPSLAAAFFVTALLYASVGFGGGSTYNALLVMAGADYRILPAAALCCNIIVVAGGVWRFHREGLSPWRRLAPWLAASVPAAWIGGRVPVSETVFVGLLGGALAFAGARLLLGGAPRDAPAPGRPTPPWIAFAGGGGIGLLSGLVGVGGGIFLAPILYFVRWGPPRLIAAAASAFILVNSLAGLAGQLAKLGDLALLGEFAAYWPLFPAVLAGGQIGSFLGARGLSEGLLRRLTAALILYAAARLLLRWGRLAFG</sequence>
<evidence type="ECO:0000256" key="4">
    <source>
        <dbReference type="ARBA" id="ARBA00023136"/>
    </source>
</evidence>
<evidence type="ECO:0000256" key="5">
    <source>
        <dbReference type="RuleBase" id="RU363041"/>
    </source>
</evidence>
<evidence type="ECO:0000256" key="1">
    <source>
        <dbReference type="ARBA" id="ARBA00004141"/>
    </source>
</evidence>
<feature type="transmembrane region" description="Helical" evidence="5">
    <location>
        <begin position="131"/>
        <end position="159"/>
    </location>
</feature>
<dbReference type="EMBL" id="FZQA01000003">
    <property type="protein sequence ID" value="SNT73397.1"/>
    <property type="molecule type" value="Genomic_DNA"/>
</dbReference>
<evidence type="ECO:0000256" key="2">
    <source>
        <dbReference type="ARBA" id="ARBA00022692"/>
    </source>
</evidence>
<dbReference type="RefSeq" id="WP_089412256.1">
    <property type="nucleotide sequence ID" value="NZ_FZQA01000003.1"/>
</dbReference>
<dbReference type="PANTHER" id="PTHR43701">
    <property type="entry name" value="MEMBRANE TRANSPORTER PROTEIN MJ0441-RELATED"/>
    <property type="match status" value="1"/>
</dbReference>
<dbReference type="AlphaFoldDB" id="A0A239PUN9"/>